<evidence type="ECO:0000313" key="3">
    <source>
        <dbReference type="EMBL" id="KDR72150.1"/>
    </source>
</evidence>
<feature type="compositionally biased region" description="Polar residues" evidence="1">
    <location>
        <begin position="42"/>
        <end position="55"/>
    </location>
</feature>
<dbReference type="EMBL" id="KL142390">
    <property type="protein sequence ID" value="KDR72150.1"/>
    <property type="molecule type" value="Genomic_DNA"/>
</dbReference>
<dbReference type="Proteomes" id="UP000027222">
    <property type="component" value="Unassembled WGS sequence"/>
</dbReference>
<feature type="domain" description="DUF6699" evidence="2">
    <location>
        <begin position="92"/>
        <end position="210"/>
    </location>
</feature>
<dbReference type="Pfam" id="PF20415">
    <property type="entry name" value="DUF6699"/>
    <property type="match status" value="1"/>
</dbReference>
<reference evidence="4" key="1">
    <citation type="journal article" date="2014" name="Proc. Natl. Acad. Sci. U.S.A.">
        <title>Extensive sampling of basidiomycete genomes demonstrates inadequacy of the white-rot/brown-rot paradigm for wood decay fungi.</title>
        <authorList>
            <person name="Riley R."/>
            <person name="Salamov A.A."/>
            <person name="Brown D.W."/>
            <person name="Nagy L.G."/>
            <person name="Floudas D."/>
            <person name="Held B.W."/>
            <person name="Levasseur A."/>
            <person name="Lombard V."/>
            <person name="Morin E."/>
            <person name="Otillar R."/>
            <person name="Lindquist E.A."/>
            <person name="Sun H."/>
            <person name="LaButti K.M."/>
            <person name="Schmutz J."/>
            <person name="Jabbour D."/>
            <person name="Luo H."/>
            <person name="Baker S.E."/>
            <person name="Pisabarro A.G."/>
            <person name="Walton J.D."/>
            <person name="Blanchette R.A."/>
            <person name="Henrissat B."/>
            <person name="Martin F."/>
            <person name="Cullen D."/>
            <person name="Hibbett D.S."/>
            <person name="Grigoriev I.V."/>
        </authorList>
    </citation>
    <scope>NUCLEOTIDE SEQUENCE [LARGE SCALE GENOMIC DNA]</scope>
    <source>
        <strain evidence="4">CBS 339.88</strain>
    </source>
</reference>
<dbReference type="AlphaFoldDB" id="A0A067SMI1"/>
<sequence length="231" mass="25740">MDSSMHEKRMVRFSAQDKAHGDGDDVSEELASAWSPPPLMPSPTNSISTESSDWLSTPEDAPHIVLDSKGLLSLDSTRTPKISPSLLSSSILSWDMSREPMTVDALIAVGQDTAVSVSSVPLKRLILKNDAIPNWPLDIQAHTQDAILTNMVVFLALFDHLEQYVSGEYYTRQPLNVQKAASKAFHRRDPRRETGLRRIDFLPGRNFLGLRVKADSQLNDDGVWVLKFDVE</sequence>
<name>A0A067SMI1_GALM3</name>
<dbReference type="OrthoDB" id="3224413at2759"/>
<keyword evidence="4" id="KW-1185">Reference proteome</keyword>
<feature type="compositionally biased region" description="Basic and acidic residues" evidence="1">
    <location>
        <begin position="1"/>
        <end position="23"/>
    </location>
</feature>
<dbReference type="InterPro" id="IPR046522">
    <property type="entry name" value="DUF6699"/>
</dbReference>
<gene>
    <name evidence="3" type="ORF">GALMADRAFT_775361</name>
</gene>
<proteinExistence type="predicted"/>
<evidence type="ECO:0000256" key="1">
    <source>
        <dbReference type="SAM" id="MobiDB-lite"/>
    </source>
</evidence>
<organism evidence="3 4">
    <name type="scientific">Galerina marginata (strain CBS 339.88)</name>
    <dbReference type="NCBI Taxonomy" id="685588"/>
    <lineage>
        <taxon>Eukaryota</taxon>
        <taxon>Fungi</taxon>
        <taxon>Dikarya</taxon>
        <taxon>Basidiomycota</taxon>
        <taxon>Agaricomycotina</taxon>
        <taxon>Agaricomycetes</taxon>
        <taxon>Agaricomycetidae</taxon>
        <taxon>Agaricales</taxon>
        <taxon>Agaricineae</taxon>
        <taxon>Strophariaceae</taxon>
        <taxon>Galerina</taxon>
    </lineage>
</organism>
<protein>
    <recommendedName>
        <fullName evidence="2">DUF6699 domain-containing protein</fullName>
    </recommendedName>
</protein>
<feature type="region of interest" description="Disordered" evidence="1">
    <location>
        <begin position="1"/>
        <end position="56"/>
    </location>
</feature>
<evidence type="ECO:0000313" key="4">
    <source>
        <dbReference type="Proteomes" id="UP000027222"/>
    </source>
</evidence>
<accession>A0A067SMI1</accession>
<dbReference type="HOGENOM" id="CLU_1194954_0_0_1"/>
<evidence type="ECO:0000259" key="2">
    <source>
        <dbReference type="Pfam" id="PF20415"/>
    </source>
</evidence>